<keyword evidence="4 12" id="KW-0349">Heme</keyword>
<gene>
    <name evidence="13" type="ORF">PISL3812_05420</name>
</gene>
<dbReference type="PANTHER" id="PTHR24305">
    <property type="entry name" value="CYTOCHROME P450"/>
    <property type="match status" value="1"/>
</dbReference>
<dbReference type="Pfam" id="PF00067">
    <property type="entry name" value="p450"/>
    <property type="match status" value="1"/>
</dbReference>
<dbReference type="GO" id="GO:0016705">
    <property type="term" value="F:oxidoreductase activity, acting on paired donors, with incorporation or reduction of molecular oxygen"/>
    <property type="evidence" value="ECO:0007669"/>
    <property type="project" value="InterPro"/>
</dbReference>
<keyword evidence="8" id="KW-0560">Oxidoreductase</keyword>
<dbReference type="OMA" id="LMYFFAF"/>
<reference evidence="13 14" key="1">
    <citation type="submission" date="2015-04" db="EMBL/GenBank/DDBJ databases">
        <authorList>
            <person name="Syromyatnikov M.Y."/>
            <person name="Popov V.N."/>
        </authorList>
    </citation>
    <scope>NUCLEOTIDE SEQUENCE [LARGE SCALE GENOMIC DNA]</scope>
    <source>
        <strain evidence="13">WF-38-12</strain>
    </source>
</reference>
<keyword evidence="7" id="KW-1133">Transmembrane helix</keyword>
<dbReference type="PANTHER" id="PTHR24305:SF112">
    <property type="entry name" value="L-ORNITHINE-N5-MONOOXYGENASE (EUROFUNG)"/>
    <property type="match status" value="1"/>
</dbReference>
<dbReference type="Proteomes" id="UP000054383">
    <property type="component" value="Unassembled WGS sequence"/>
</dbReference>
<keyword evidence="5" id="KW-0812">Transmembrane</keyword>
<feature type="binding site" description="axial binding residue" evidence="12">
    <location>
        <position position="374"/>
    </location>
    <ligand>
        <name>heme</name>
        <dbReference type="ChEBI" id="CHEBI:30413"/>
    </ligand>
    <ligandPart>
        <name>Fe</name>
        <dbReference type="ChEBI" id="CHEBI:18248"/>
    </ligandPart>
</feature>
<accession>A0A0U1M095</accession>
<evidence type="ECO:0000256" key="3">
    <source>
        <dbReference type="ARBA" id="ARBA00010617"/>
    </source>
</evidence>
<evidence type="ECO:0000256" key="11">
    <source>
        <dbReference type="ARBA" id="ARBA00023136"/>
    </source>
</evidence>
<dbReference type="AlphaFoldDB" id="A0A0U1M095"/>
<dbReference type="PRINTS" id="PR00385">
    <property type="entry name" value="P450"/>
</dbReference>
<evidence type="ECO:0000256" key="12">
    <source>
        <dbReference type="PIRSR" id="PIRSR602401-1"/>
    </source>
</evidence>
<evidence type="ECO:0000313" key="14">
    <source>
        <dbReference type="Proteomes" id="UP000054383"/>
    </source>
</evidence>
<keyword evidence="11" id="KW-0472">Membrane</keyword>
<dbReference type="EMBL" id="CVMT01000004">
    <property type="protein sequence ID" value="CRG88390.1"/>
    <property type="molecule type" value="Genomic_DNA"/>
</dbReference>
<dbReference type="STRING" id="28573.A0A0U1M095"/>
<dbReference type="GO" id="GO:0005506">
    <property type="term" value="F:iron ion binding"/>
    <property type="evidence" value="ECO:0007669"/>
    <property type="project" value="InterPro"/>
</dbReference>
<dbReference type="SUPFAM" id="SSF48264">
    <property type="entry name" value="Cytochrome P450"/>
    <property type="match status" value="1"/>
</dbReference>
<name>A0A0U1M095_TALIS</name>
<evidence type="ECO:0008006" key="15">
    <source>
        <dbReference type="Google" id="ProtNLM"/>
    </source>
</evidence>
<dbReference type="InterPro" id="IPR002401">
    <property type="entry name" value="Cyt_P450_E_grp-I"/>
</dbReference>
<dbReference type="Gene3D" id="1.10.630.10">
    <property type="entry name" value="Cytochrome P450"/>
    <property type="match status" value="1"/>
</dbReference>
<comment type="subcellular location">
    <subcellularLocation>
        <location evidence="2">Membrane</location>
    </subcellularLocation>
</comment>
<dbReference type="GO" id="GO:0004497">
    <property type="term" value="F:monooxygenase activity"/>
    <property type="evidence" value="ECO:0007669"/>
    <property type="project" value="UniProtKB-KW"/>
</dbReference>
<dbReference type="CDD" id="cd11061">
    <property type="entry name" value="CYP67-like"/>
    <property type="match status" value="1"/>
</dbReference>
<evidence type="ECO:0000256" key="4">
    <source>
        <dbReference type="ARBA" id="ARBA00022617"/>
    </source>
</evidence>
<sequence length="430" mass="49485">MGQDDKILAHDLHKTYGDFVRTGPTEITVFDPQVFTVTDGPGNNCKKAVWYDFLLPEVVVNTTRDKKLHDQRRRIWDKGFTPKEMEEYQDRIAQHAQRLESIIATAASNGEVVNATECFSWFSFDVMGEFAFARSFRMLEDKEWHHAVILLRRAMRLLGPLSPVPWLAQIGFHLIPNYWVVKDWYDMMRWYKKRMTERLEMAPENADISHHLISASMARGTIGQDRPWLNGDSIAIIIAGSDTVAPTMVFLFYELALNPEQADKIYNEVCTYDIANHNKLKNLNHLNGCINETLRLHPPVPSGGYRETPPEGVYINEKYIPGNTTLIAPRYTIGRLETCFEKAEEFIPERWYSRLEMVKSKKAFSPFSQGRYSCVGKNLAMAELRYVTAILVKKYTVRFAPGQSIEKVEAEMRDQFTAAPGDLKLLFTPR</sequence>
<keyword evidence="10" id="KW-0503">Monooxygenase</keyword>
<evidence type="ECO:0000256" key="5">
    <source>
        <dbReference type="ARBA" id="ARBA00022692"/>
    </source>
</evidence>
<evidence type="ECO:0000256" key="1">
    <source>
        <dbReference type="ARBA" id="ARBA00001971"/>
    </source>
</evidence>
<evidence type="ECO:0000256" key="8">
    <source>
        <dbReference type="ARBA" id="ARBA00023002"/>
    </source>
</evidence>
<dbReference type="InterPro" id="IPR050121">
    <property type="entry name" value="Cytochrome_P450_monoxygenase"/>
</dbReference>
<evidence type="ECO:0000256" key="9">
    <source>
        <dbReference type="ARBA" id="ARBA00023004"/>
    </source>
</evidence>
<keyword evidence="14" id="KW-1185">Reference proteome</keyword>
<dbReference type="GO" id="GO:0020037">
    <property type="term" value="F:heme binding"/>
    <property type="evidence" value="ECO:0007669"/>
    <property type="project" value="InterPro"/>
</dbReference>
<organism evidence="13 14">
    <name type="scientific">Talaromyces islandicus</name>
    <name type="common">Penicillium islandicum</name>
    <dbReference type="NCBI Taxonomy" id="28573"/>
    <lineage>
        <taxon>Eukaryota</taxon>
        <taxon>Fungi</taxon>
        <taxon>Dikarya</taxon>
        <taxon>Ascomycota</taxon>
        <taxon>Pezizomycotina</taxon>
        <taxon>Eurotiomycetes</taxon>
        <taxon>Eurotiomycetidae</taxon>
        <taxon>Eurotiales</taxon>
        <taxon>Trichocomaceae</taxon>
        <taxon>Talaromyces</taxon>
        <taxon>Talaromyces sect. Islandici</taxon>
    </lineage>
</organism>
<proteinExistence type="inferred from homology"/>
<keyword evidence="6 12" id="KW-0479">Metal-binding</keyword>
<dbReference type="InterPro" id="IPR036396">
    <property type="entry name" value="Cyt_P450_sf"/>
</dbReference>
<comment type="similarity">
    <text evidence="3">Belongs to the cytochrome P450 family.</text>
</comment>
<evidence type="ECO:0000256" key="10">
    <source>
        <dbReference type="ARBA" id="ARBA00023033"/>
    </source>
</evidence>
<dbReference type="OrthoDB" id="4222002at2759"/>
<evidence type="ECO:0000256" key="6">
    <source>
        <dbReference type="ARBA" id="ARBA00022723"/>
    </source>
</evidence>
<keyword evidence="9 12" id="KW-0408">Iron</keyword>
<comment type="cofactor">
    <cofactor evidence="1 12">
        <name>heme</name>
        <dbReference type="ChEBI" id="CHEBI:30413"/>
    </cofactor>
</comment>
<dbReference type="GO" id="GO:0016020">
    <property type="term" value="C:membrane"/>
    <property type="evidence" value="ECO:0007669"/>
    <property type="project" value="UniProtKB-SubCell"/>
</dbReference>
<protein>
    <recommendedName>
        <fullName evidence="15">Tryprostatin B 6-hydroxylase</fullName>
    </recommendedName>
</protein>
<evidence type="ECO:0000256" key="2">
    <source>
        <dbReference type="ARBA" id="ARBA00004370"/>
    </source>
</evidence>
<dbReference type="InterPro" id="IPR001128">
    <property type="entry name" value="Cyt_P450"/>
</dbReference>
<evidence type="ECO:0000313" key="13">
    <source>
        <dbReference type="EMBL" id="CRG88390.1"/>
    </source>
</evidence>
<dbReference type="PRINTS" id="PR00463">
    <property type="entry name" value="EP450I"/>
</dbReference>
<evidence type="ECO:0000256" key="7">
    <source>
        <dbReference type="ARBA" id="ARBA00022989"/>
    </source>
</evidence>